<evidence type="ECO:0000313" key="2">
    <source>
        <dbReference type="EMBL" id="BDD86547.1"/>
    </source>
</evidence>
<feature type="chain" id="PRO_5045036428" description="Lipocalin-like domain-containing protein" evidence="1">
    <location>
        <begin position="21"/>
        <end position="134"/>
    </location>
</feature>
<sequence length="134" mass="15012">MHRPWRLLLLGLLFCLPTAACDLFSDGATRIAYQIKDGVKKLERREGAVYHLTEVTPEGFRQCSGPYTVQFDRVGAVIVWCRDTVGTTVSSHSTSYHRRFVTTEATTIIDKGTGETLTITLERRGSRAHLTAVR</sequence>
<evidence type="ECO:0008006" key="4">
    <source>
        <dbReference type="Google" id="ProtNLM"/>
    </source>
</evidence>
<proteinExistence type="predicted"/>
<accession>A0ABN6M609</accession>
<keyword evidence="3" id="KW-1185">Reference proteome</keyword>
<dbReference type="EMBL" id="AP025516">
    <property type="protein sequence ID" value="BDD86547.1"/>
    <property type="molecule type" value="Genomic_DNA"/>
</dbReference>
<evidence type="ECO:0000313" key="3">
    <source>
        <dbReference type="Proteomes" id="UP000830055"/>
    </source>
</evidence>
<dbReference type="RefSeq" id="WP_284153630.1">
    <property type="nucleotide sequence ID" value="NZ_AP025516.1"/>
</dbReference>
<gene>
    <name evidence="2" type="ORF">DPPLL_09120</name>
</gene>
<evidence type="ECO:0000256" key="1">
    <source>
        <dbReference type="SAM" id="SignalP"/>
    </source>
</evidence>
<dbReference type="Proteomes" id="UP000830055">
    <property type="component" value="Chromosome"/>
</dbReference>
<name>A0ABN6M609_9BACT</name>
<feature type="signal peptide" evidence="1">
    <location>
        <begin position="1"/>
        <end position="20"/>
    </location>
</feature>
<reference evidence="2 3" key="1">
    <citation type="submission" date="2022-01" db="EMBL/GenBank/DDBJ databases">
        <title>Desulfofustis limnae sp. nov., a novel mesophilic sulfate-reducing bacterium isolated from marsh soil.</title>
        <authorList>
            <person name="Watanabe M."/>
            <person name="Takahashi A."/>
            <person name="Kojima H."/>
            <person name="Fukui M."/>
        </authorList>
    </citation>
    <scope>NUCLEOTIDE SEQUENCE [LARGE SCALE GENOMIC DNA]</scope>
    <source>
        <strain evidence="2 3">PPLL</strain>
    </source>
</reference>
<protein>
    <recommendedName>
        <fullName evidence="4">Lipocalin-like domain-containing protein</fullName>
    </recommendedName>
</protein>
<organism evidence="2 3">
    <name type="scientific">Desulfofustis limnaeus</name>
    <dbReference type="NCBI Taxonomy" id="2740163"/>
    <lineage>
        <taxon>Bacteria</taxon>
        <taxon>Pseudomonadati</taxon>
        <taxon>Thermodesulfobacteriota</taxon>
        <taxon>Desulfobulbia</taxon>
        <taxon>Desulfobulbales</taxon>
        <taxon>Desulfocapsaceae</taxon>
        <taxon>Desulfofustis</taxon>
    </lineage>
</organism>
<keyword evidence="1" id="KW-0732">Signal</keyword>